<dbReference type="InterPro" id="IPR036890">
    <property type="entry name" value="HATPase_C_sf"/>
</dbReference>
<dbReference type="PANTHER" id="PTHR45436:SF16">
    <property type="entry name" value="HISTIDINE KINASE"/>
    <property type="match status" value="1"/>
</dbReference>
<dbReference type="AlphaFoldDB" id="A0A3M0AG16"/>
<evidence type="ECO:0000256" key="1">
    <source>
        <dbReference type="ARBA" id="ARBA00000085"/>
    </source>
</evidence>
<dbReference type="GO" id="GO:0005886">
    <property type="term" value="C:plasma membrane"/>
    <property type="evidence" value="ECO:0007669"/>
    <property type="project" value="TreeGrafter"/>
</dbReference>
<dbReference type="InterPro" id="IPR005467">
    <property type="entry name" value="His_kinase_dom"/>
</dbReference>
<keyword evidence="4" id="KW-0597">Phosphoprotein</keyword>
<keyword evidence="6 10" id="KW-0812">Transmembrane</keyword>
<comment type="subcellular location">
    <subcellularLocation>
        <location evidence="2">Membrane</location>
    </subcellularLocation>
</comment>
<keyword evidence="13" id="KW-1185">Reference proteome</keyword>
<dbReference type="Gene3D" id="3.30.565.10">
    <property type="entry name" value="Histidine kinase-like ATPase, C-terminal domain"/>
    <property type="match status" value="1"/>
</dbReference>
<evidence type="ECO:0000256" key="8">
    <source>
        <dbReference type="ARBA" id="ARBA00022989"/>
    </source>
</evidence>
<evidence type="ECO:0000256" key="7">
    <source>
        <dbReference type="ARBA" id="ARBA00022777"/>
    </source>
</evidence>
<dbReference type="OrthoDB" id="9121563at2"/>
<dbReference type="InterPro" id="IPR003594">
    <property type="entry name" value="HATPase_dom"/>
</dbReference>
<evidence type="ECO:0000256" key="4">
    <source>
        <dbReference type="ARBA" id="ARBA00022553"/>
    </source>
</evidence>
<dbReference type="Pfam" id="PF02518">
    <property type="entry name" value="HATPase_c"/>
    <property type="match status" value="1"/>
</dbReference>
<dbReference type="EMBL" id="REFJ01000001">
    <property type="protein sequence ID" value="RMA82549.1"/>
    <property type="molecule type" value="Genomic_DNA"/>
</dbReference>
<feature type="domain" description="Histidine kinase" evidence="11">
    <location>
        <begin position="223"/>
        <end position="426"/>
    </location>
</feature>
<dbReference type="GO" id="GO:0000155">
    <property type="term" value="F:phosphorelay sensor kinase activity"/>
    <property type="evidence" value="ECO:0007669"/>
    <property type="project" value="InterPro"/>
</dbReference>
<feature type="transmembrane region" description="Helical" evidence="10">
    <location>
        <begin position="12"/>
        <end position="34"/>
    </location>
</feature>
<dbReference type="SUPFAM" id="SSF55874">
    <property type="entry name" value="ATPase domain of HSP90 chaperone/DNA topoisomerase II/histidine kinase"/>
    <property type="match status" value="1"/>
</dbReference>
<dbReference type="InterPro" id="IPR004358">
    <property type="entry name" value="Sig_transdc_His_kin-like_C"/>
</dbReference>
<keyword evidence="7 12" id="KW-0418">Kinase</keyword>
<dbReference type="InterPro" id="IPR036097">
    <property type="entry name" value="HisK_dim/P_sf"/>
</dbReference>
<dbReference type="InterPro" id="IPR003661">
    <property type="entry name" value="HisK_dim/P_dom"/>
</dbReference>
<evidence type="ECO:0000256" key="2">
    <source>
        <dbReference type="ARBA" id="ARBA00004370"/>
    </source>
</evidence>
<evidence type="ECO:0000313" key="12">
    <source>
        <dbReference type="EMBL" id="RMA82549.1"/>
    </source>
</evidence>
<keyword evidence="8 10" id="KW-1133">Transmembrane helix</keyword>
<gene>
    <name evidence="12" type="ORF">DFR27_0499</name>
</gene>
<reference evidence="12 13" key="1">
    <citation type="submission" date="2018-10" db="EMBL/GenBank/DDBJ databases">
        <title>Genomic Encyclopedia of Type Strains, Phase IV (KMG-IV): sequencing the most valuable type-strain genomes for metagenomic binning, comparative biology and taxonomic classification.</title>
        <authorList>
            <person name="Goeker M."/>
        </authorList>
    </citation>
    <scope>NUCLEOTIDE SEQUENCE [LARGE SCALE GENOMIC DNA]</scope>
    <source>
        <strain evidence="12 13">DSM 25080</strain>
    </source>
</reference>
<evidence type="ECO:0000256" key="9">
    <source>
        <dbReference type="ARBA" id="ARBA00023136"/>
    </source>
</evidence>
<dbReference type="RefSeq" id="WP_121875872.1">
    <property type="nucleotide sequence ID" value="NZ_REFJ01000001.1"/>
</dbReference>
<name>A0A3M0AG16_9GAMM</name>
<comment type="caution">
    <text evidence="12">The sequence shown here is derived from an EMBL/GenBank/DDBJ whole genome shotgun (WGS) entry which is preliminary data.</text>
</comment>
<dbReference type="PANTHER" id="PTHR45436">
    <property type="entry name" value="SENSOR HISTIDINE KINASE YKOH"/>
    <property type="match status" value="1"/>
</dbReference>
<dbReference type="Gene3D" id="1.10.287.130">
    <property type="match status" value="1"/>
</dbReference>
<evidence type="ECO:0000256" key="5">
    <source>
        <dbReference type="ARBA" id="ARBA00022679"/>
    </source>
</evidence>
<dbReference type="PRINTS" id="PR00344">
    <property type="entry name" value="BCTRLSENSOR"/>
</dbReference>
<comment type="catalytic activity">
    <reaction evidence="1">
        <text>ATP + protein L-histidine = ADP + protein N-phospho-L-histidine.</text>
        <dbReference type="EC" id="2.7.13.3"/>
    </reaction>
</comment>
<organism evidence="12 13">
    <name type="scientific">Umboniibacter marinipuniceus</name>
    <dbReference type="NCBI Taxonomy" id="569599"/>
    <lineage>
        <taxon>Bacteria</taxon>
        <taxon>Pseudomonadati</taxon>
        <taxon>Pseudomonadota</taxon>
        <taxon>Gammaproteobacteria</taxon>
        <taxon>Cellvibrionales</taxon>
        <taxon>Cellvibrionaceae</taxon>
        <taxon>Umboniibacter</taxon>
    </lineage>
</organism>
<dbReference type="EC" id="2.7.13.3" evidence="3"/>
<protein>
    <recommendedName>
        <fullName evidence="3">histidine kinase</fullName>
        <ecNumber evidence="3">2.7.13.3</ecNumber>
    </recommendedName>
</protein>
<dbReference type="SUPFAM" id="SSF47384">
    <property type="entry name" value="Homodimeric domain of signal transducing histidine kinase"/>
    <property type="match status" value="1"/>
</dbReference>
<keyword evidence="9 10" id="KW-0472">Membrane</keyword>
<evidence type="ECO:0000313" key="13">
    <source>
        <dbReference type="Proteomes" id="UP000267187"/>
    </source>
</evidence>
<dbReference type="InterPro" id="IPR050428">
    <property type="entry name" value="TCS_sensor_his_kinase"/>
</dbReference>
<keyword evidence="5" id="KW-0808">Transferase</keyword>
<dbReference type="CDD" id="cd00082">
    <property type="entry name" value="HisKA"/>
    <property type="match status" value="1"/>
</dbReference>
<evidence type="ECO:0000256" key="3">
    <source>
        <dbReference type="ARBA" id="ARBA00012438"/>
    </source>
</evidence>
<accession>A0A3M0AG16</accession>
<evidence type="ECO:0000256" key="10">
    <source>
        <dbReference type="SAM" id="Phobius"/>
    </source>
</evidence>
<dbReference type="Pfam" id="PF00512">
    <property type="entry name" value="HisKA"/>
    <property type="match status" value="1"/>
</dbReference>
<evidence type="ECO:0000259" key="11">
    <source>
        <dbReference type="PROSITE" id="PS50109"/>
    </source>
</evidence>
<dbReference type="SMART" id="SM00388">
    <property type="entry name" value="HisKA"/>
    <property type="match status" value="1"/>
</dbReference>
<sequence length="426" mass="47265">MLIRQPKSLGKRLFINFILQAGVISLAALMGLWVTNWLLSNVLVEEALKRESAHYWALLEESPNAPMANSLNLTGYLLPRDERQIPPGVITELEGYHELGGGSFNAVFLEQRGEQRLVLLFNRSGVDGLIALYGILPLACVLLVLYLALWASYLLARRTISPTQALANAVAKLDPKRPNSESISAAELPNYADQEVLQLAETLSRFIDRNERFIQRESAFTRDASHELRTPITVISMAVDMLRSTTEITPIQARHVDRIDRACVDMEELTDAFLMLARERETNTEYQTVSVNELVDEIARTFQEIRGSENLIVSVRHQQQLVINSSRTAVKIVLSNLVKNAVNYTEAGAVTIVIEDNAVSVIDTGAGISEAKLPGLFDPWKAESENSRSGFGVGLSIVKRLCDQFGWSINVASEKEAGTTIVVKFL</sequence>
<dbReference type="PROSITE" id="PS50109">
    <property type="entry name" value="HIS_KIN"/>
    <property type="match status" value="1"/>
</dbReference>
<feature type="transmembrane region" description="Helical" evidence="10">
    <location>
        <begin position="130"/>
        <end position="156"/>
    </location>
</feature>
<evidence type="ECO:0000256" key="6">
    <source>
        <dbReference type="ARBA" id="ARBA00022692"/>
    </source>
</evidence>
<dbReference type="SMART" id="SM00387">
    <property type="entry name" value="HATPase_c"/>
    <property type="match status" value="1"/>
</dbReference>
<proteinExistence type="predicted"/>
<dbReference type="Proteomes" id="UP000267187">
    <property type="component" value="Unassembled WGS sequence"/>
</dbReference>